<feature type="compositionally biased region" description="Polar residues" evidence="1">
    <location>
        <begin position="333"/>
        <end position="346"/>
    </location>
</feature>
<feature type="non-terminal residue" evidence="2">
    <location>
        <position position="774"/>
    </location>
</feature>
<evidence type="ECO:0000313" key="2">
    <source>
        <dbReference type="EMBL" id="CAG5133891.1"/>
    </source>
</evidence>
<feature type="non-terminal residue" evidence="2">
    <location>
        <position position="1"/>
    </location>
</feature>
<feature type="region of interest" description="Disordered" evidence="1">
    <location>
        <begin position="243"/>
        <end position="262"/>
    </location>
</feature>
<name>A0A8S4A6A0_9EUPU</name>
<feature type="compositionally biased region" description="Basic and acidic residues" evidence="1">
    <location>
        <begin position="294"/>
        <end position="304"/>
    </location>
</feature>
<feature type="compositionally biased region" description="Polar residues" evidence="1">
    <location>
        <begin position="470"/>
        <end position="481"/>
    </location>
</feature>
<evidence type="ECO:0000313" key="3">
    <source>
        <dbReference type="Proteomes" id="UP000678393"/>
    </source>
</evidence>
<proteinExistence type="predicted"/>
<feature type="region of interest" description="Disordered" evidence="1">
    <location>
        <begin position="693"/>
        <end position="740"/>
    </location>
</feature>
<gene>
    <name evidence="2" type="ORF">CUNI_LOCUS19449</name>
</gene>
<keyword evidence="3" id="KW-1185">Reference proteome</keyword>
<sequence>ISVPTTAMYASRTNSSHGLGLPRPFIDQGAANKYYSGQIKRAGSSTCPNSAPSEADYASESDTYDYVSGYMSDGDILKNRNNVGSGGDDWTSGYLSEGGASLYARRLQQRFREGMQAVRECMQKSSGLMDDDSFDDSSSISSGEISDTIAEISTDENLTGSSQGALSDNPYNSLKRAPKDILAIHAVHNSSAGSHGGFSFPHPGLVTKRAPNLGTSAFMGTDYNSDSGLGAGSPWGRKYSLPQPGKFLSSDPNKLLSSDPSDYGYGYGWPSSRSDGGYSSLRKMSSGSNPDYAYHSEGDYDSPHRPYSPGPGMKKDTETNTDQSHLMEASMRRLQTSRMGSATPPGSNGAGTQFGYRRPLSNTSNSSGGSNKSSGSKTQGPGSPAVGSRLAKHGVDGSQRTLVDVMMPRPASASGKPINPDVAMMEGYSSSTLDRKKKRGGLTPSKSAGCTQSDRDYQSNSLGRRHLFGSKSNLSKSSQGDQPVGGSSLIGGTIISNPHATYGRDKQTSHYVNLQELHARMPGSNYVPLEFASSPRNSGMGSPTVGSGSMWLKSSASSNGVGFPPQLSPHSAHGFHTHALSDSETFESLANPHIQVQIQQARALTNARMLAHHADTIPSSVLTPSASLSPQCLQRSNSIKSDSAYCSTKHSSLNEELPRTASFSQLLIPQHSQTVPASPTFSQSSRFTYPIAHRPTTSSVSGTSGPNMARSSTQSSLPYSHTCGLSKRSGQEEEDSRLGQSSALDYSFISDYAYSSVHGSTLSLVSSSSSVYSS</sequence>
<dbReference type="Proteomes" id="UP000678393">
    <property type="component" value="Unassembled WGS sequence"/>
</dbReference>
<feature type="compositionally biased region" description="Polar residues" evidence="1">
    <location>
        <begin position="709"/>
        <end position="719"/>
    </location>
</feature>
<feature type="compositionally biased region" description="Polar residues" evidence="1">
    <location>
        <begin position="155"/>
        <end position="172"/>
    </location>
</feature>
<evidence type="ECO:0000256" key="1">
    <source>
        <dbReference type="SAM" id="MobiDB-lite"/>
    </source>
</evidence>
<dbReference type="EMBL" id="CAJHNH020006568">
    <property type="protein sequence ID" value="CAG5133891.1"/>
    <property type="molecule type" value="Genomic_DNA"/>
</dbReference>
<feature type="region of interest" description="Disordered" evidence="1">
    <location>
        <begin position="275"/>
        <end position="402"/>
    </location>
</feature>
<protein>
    <submittedName>
        <fullName evidence="2">Uncharacterized protein</fullName>
    </submittedName>
</protein>
<feature type="region of interest" description="Disordered" evidence="1">
    <location>
        <begin position="153"/>
        <end position="172"/>
    </location>
</feature>
<dbReference type="AlphaFoldDB" id="A0A8S4A6A0"/>
<feature type="region of interest" description="Disordered" evidence="1">
    <location>
        <begin position="1"/>
        <end position="22"/>
    </location>
</feature>
<comment type="caution">
    <text evidence="2">The sequence shown here is derived from an EMBL/GenBank/DDBJ whole genome shotgun (WGS) entry which is preliminary data.</text>
</comment>
<feature type="compositionally biased region" description="Polar residues" evidence="1">
    <location>
        <begin position="444"/>
        <end position="462"/>
    </location>
</feature>
<feature type="region of interest" description="Disordered" evidence="1">
    <location>
        <begin position="430"/>
        <end position="492"/>
    </location>
</feature>
<feature type="compositionally biased region" description="Polar residues" evidence="1">
    <location>
        <begin position="250"/>
        <end position="260"/>
    </location>
</feature>
<organism evidence="2 3">
    <name type="scientific">Candidula unifasciata</name>
    <dbReference type="NCBI Taxonomy" id="100452"/>
    <lineage>
        <taxon>Eukaryota</taxon>
        <taxon>Metazoa</taxon>
        <taxon>Spiralia</taxon>
        <taxon>Lophotrochozoa</taxon>
        <taxon>Mollusca</taxon>
        <taxon>Gastropoda</taxon>
        <taxon>Heterobranchia</taxon>
        <taxon>Euthyneura</taxon>
        <taxon>Panpulmonata</taxon>
        <taxon>Eupulmonata</taxon>
        <taxon>Stylommatophora</taxon>
        <taxon>Helicina</taxon>
        <taxon>Helicoidea</taxon>
        <taxon>Geomitridae</taxon>
        <taxon>Candidula</taxon>
    </lineage>
</organism>
<feature type="compositionally biased region" description="Low complexity" evidence="1">
    <location>
        <begin position="696"/>
        <end position="705"/>
    </location>
</feature>
<accession>A0A8S4A6A0</accession>
<dbReference type="OrthoDB" id="6133372at2759"/>
<feature type="compositionally biased region" description="Low complexity" evidence="1">
    <location>
        <begin position="361"/>
        <end position="378"/>
    </location>
</feature>
<reference evidence="2" key="1">
    <citation type="submission" date="2021-04" db="EMBL/GenBank/DDBJ databases">
        <authorList>
            <consortium name="Molecular Ecology Group"/>
        </authorList>
    </citation>
    <scope>NUCLEOTIDE SEQUENCE</scope>
</reference>